<feature type="signal peptide" evidence="1">
    <location>
        <begin position="1"/>
        <end position="18"/>
    </location>
</feature>
<dbReference type="AlphaFoldDB" id="A0A9N9S150"/>
<organism evidence="2 3">
    <name type="scientific">Chironomus riparius</name>
    <dbReference type="NCBI Taxonomy" id="315576"/>
    <lineage>
        <taxon>Eukaryota</taxon>
        <taxon>Metazoa</taxon>
        <taxon>Ecdysozoa</taxon>
        <taxon>Arthropoda</taxon>
        <taxon>Hexapoda</taxon>
        <taxon>Insecta</taxon>
        <taxon>Pterygota</taxon>
        <taxon>Neoptera</taxon>
        <taxon>Endopterygota</taxon>
        <taxon>Diptera</taxon>
        <taxon>Nematocera</taxon>
        <taxon>Chironomoidea</taxon>
        <taxon>Chironomidae</taxon>
        <taxon>Chironominae</taxon>
        <taxon>Chironomus</taxon>
    </lineage>
</organism>
<evidence type="ECO:0000313" key="3">
    <source>
        <dbReference type="Proteomes" id="UP001153620"/>
    </source>
</evidence>
<name>A0A9N9S150_9DIPT</name>
<sequence length="112" mass="11722">MKIVTLTCVIFFVSFVNGCLSSSSKSSDKPVCNNCNVGPPSNNNNSDGPICNNCNVGPPSSSNSNKGGPICNNCEIGPPSGPDDPYKRVKKPEYGPDCECVGTTCYHCNVGK</sequence>
<protein>
    <submittedName>
        <fullName evidence="2">Uncharacterized protein</fullName>
    </submittedName>
</protein>
<accession>A0A9N9S150</accession>
<gene>
    <name evidence="2" type="ORF">CHIRRI_LOCUS9799</name>
</gene>
<dbReference type="Proteomes" id="UP001153620">
    <property type="component" value="Chromosome 3"/>
</dbReference>
<evidence type="ECO:0000256" key="1">
    <source>
        <dbReference type="SAM" id="SignalP"/>
    </source>
</evidence>
<feature type="chain" id="PRO_5040237383" evidence="1">
    <location>
        <begin position="19"/>
        <end position="112"/>
    </location>
</feature>
<dbReference type="EMBL" id="OU895879">
    <property type="protein sequence ID" value="CAG9806946.1"/>
    <property type="molecule type" value="Genomic_DNA"/>
</dbReference>
<evidence type="ECO:0000313" key="2">
    <source>
        <dbReference type="EMBL" id="CAG9806946.1"/>
    </source>
</evidence>
<reference evidence="2" key="2">
    <citation type="submission" date="2022-10" db="EMBL/GenBank/DDBJ databases">
        <authorList>
            <consortium name="ENA_rothamsted_submissions"/>
            <consortium name="culmorum"/>
            <person name="King R."/>
        </authorList>
    </citation>
    <scope>NUCLEOTIDE SEQUENCE</scope>
</reference>
<proteinExistence type="predicted"/>
<keyword evidence="1" id="KW-0732">Signal</keyword>
<reference evidence="2" key="1">
    <citation type="submission" date="2022-01" db="EMBL/GenBank/DDBJ databases">
        <authorList>
            <person name="King R."/>
        </authorList>
    </citation>
    <scope>NUCLEOTIDE SEQUENCE</scope>
</reference>
<keyword evidence="3" id="KW-1185">Reference proteome</keyword>